<evidence type="ECO:0000313" key="1">
    <source>
        <dbReference type="EMBL" id="KKK60949.1"/>
    </source>
</evidence>
<gene>
    <name evidence="1" type="ORF">LCGC14_3019260</name>
</gene>
<proteinExistence type="predicted"/>
<organism evidence="1">
    <name type="scientific">marine sediment metagenome</name>
    <dbReference type="NCBI Taxonomy" id="412755"/>
    <lineage>
        <taxon>unclassified sequences</taxon>
        <taxon>metagenomes</taxon>
        <taxon>ecological metagenomes</taxon>
    </lineage>
</organism>
<dbReference type="EMBL" id="LAZR01062717">
    <property type="protein sequence ID" value="KKK60949.1"/>
    <property type="molecule type" value="Genomic_DNA"/>
</dbReference>
<accession>A0A0F8Z3F6</accession>
<reference evidence="1" key="1">
    <citation type="journal article" date="2015" name="Nature">
        <title>Complex archaea that bridge the gap between prokaryotes and eukaryotes.</title>
        <authorList>
            <person name="Spang A."/>
            <person name="Saw J.H."/>
            <person name="Jorgensen S.L."/>
            <person name="Zaremba-Niedzwiedzka K."/>
            <person name="Martijn J."/>
            <person name="Lind A.E."/>
            <person name="van Eijk R."/>
            <person name="Schleper C."/>
            <person name="Guy L."/>
            <person name="Ettema T.J."/>
        </authorList>
    </citation>
    <scope>NUCLEOTIDE SEQUENCE</scope>
</reference>
<dbReference type="AlphaFoldDB" id="A0A0F8Z3F6"/>
<comment type="caution">
    <text evidence="1">The sequence shown here is derived from an EMBL/GenBank/DDBJ whole genome shotgun (WGS) entry which is preliminary data.</text>
</comment>
<name>A0A0F8Z3F6_9ZZZZ</name>
<protein>
    <submittedName>
        <fullName evidence="1">Uncharacterized protein</fullName>
    </submittedName>
</protein>
<sequence length="111" mass="12519">MREGIIIDSGLEMIVSMAEGNPGAATVMGQMLKLDRDNILHIISLDDMNIRGQQVWVGYKDHCEENMDKFIEAIKARDPEMVDTINKNCIYQSEYGSFTERAVCNGASFNR</sequence>